<dbReference type="HOGENOM" id="CLU_010739_0_0_1"/>
<dbReference type="VEuPathDB" id="AmoebaDB:DDB_G0284065"/>
<dbReference type="GO" id="GO:0031589">
    <property type="term" value="P:cell-substrate adhesion"/>
    <property type="evidence" value="ECO:0000315"/>
    <property type="project" value="dictyBase"/>
</dbReference>
<gene>
    <name evidence="5" type="ORF">DDB_G0284065</name>
</gene>
<dbReference type="Gene3D" id="3.40.50.11210">
    <property type="entry name" value="Rap/Ran-GAP"/>
    <property type="match status" value="1"/>
</dbReference>
<dbReference type="GO" id="GO:0051056">
    <property type="term" value="P:regulation of small GTPase mediated signal transduction"/>
    <property type="evidence" value="ECO:0007669"/>
    <property type="project" value="InterPro"/>
</dbReference>
<dbReference type="GO" id="GO:0030036">
    <property type="term" value="P:actin cytoskeleton organization"/>
    <property type="evidence" value="ECO:0000315"/>
    <property type="project" value="dictyBase"/>
</dbReference>
<dbReference type="PANTHER" id="PTHR15711:SF65">
    <property type="entry name" value="RAPGAP_RANGAP DOMAIN-CONTAINING PROTEIN"/>
    <property type="match status" value="1"/>
</dbReference>
<dbReference type="GO" id="GO:0043327">
    <property type="term" value="P:chemotaxis to cAMP"/>
    <property type="evidence" value="ECO:0000315"/>
    <property type="project" value="dictyBase"/>
</dbReference>
<dbReference type="PaxDb" id="44689-DDB0233724"/>
<evidence type="ECO:0000313" key="5">
    <source>
        <dbReference type="EMBL" id="EAL65373.1"/>
    </source>
</evidence>
<dbReference type="InterPro" id="IPR000331">
    <property type="entry name" value="Rap/Ran_GAP_dom"/>
</dbReference>
<dbReference type="AlphaFoldDB" id="Q54Q75"/>
<evidence type="ECO:0000256" key="1">
    <source>
        <dbReference type="ARBA" id="ARBA00022468"/>
    </source>
</evidence>
<evidence type="ECO:0000256" key="2">
    <source>
        <dbReference type="ARBA" id="ARBA00060925"/>
    </source>
</evidence>
<dbReference type="PhylomeDB" id="Q54Q75"/>
<name>Q54Q75_DICDI</name>
<comment type="similarity">
    <text evidence="2">Belongs to the GARNL3 family.</text>
</comment>
<dbReference type="eggNOG" id="KOG3686">
    <property type="taxonomic scope" value="Eukaryota"/>
</dbReference>
<feature type="domain" description="Rap-GAP" evidence="4">
    <location>
        <begin position="142"/>
        <end position="360"/>
    </location>
</feature>
<dbReference type="KEGG" id="ddi:DDB_G0284065"/>
<dbReference type="SMR" id="Q54Q75"/>
<organism evidence="5 6">
    <name type="scientific">Dictyostelium discoideum</name>
    <name type="common">Social amoeba</name>
    <dbReference type="NCBI Taxonomy" id="44689"/>
    <lineage>
        <taxon>Eukaryota</taxon>
        <taxon>Amoebozoa</taxon>
        <taxon>Evosea</taxon>
        <taxon>Eumycetozoa</taxon>
        <taxon>Dictyostelia</taxon>
        <taxon>Dictyosteliales</taxon>
        <taxon>Dictyosteliaceae</taxon>
        <taxon>Dictyostelium</taxon>
    </lineage>
</organism>
<dbReference type="PANTHER" id="PTHR15711">
    <property type="entry name" value="RAP GTPASE-ACTIVATING PROTEIN"/>
    <property type="match status" value="1"/>
</dbReference>
<dbReference type="EMBL" id="AAFI02000063">
    <property type="protein sequence ID" value="EAL65373.1"/>
    <property type="molecule type" value="Genomic_DNA"/>
</dbReference>
<dbReference type="Proteomes" id="UP000002195">
    <property type="component" value="Unassembled WGS sequence"/>
</dbReference>
<reference evidence="5 6" key="1">
    <citation type="journal article" date="2005" name="Nature">
        <title>The genome of the social amoeba Dictyostelium discoideum.</title>
        <authorList>
            <consortium name="The Dictyostelium discoideum Sequencing Consortium"/>
            <person name="Eichinger L."/>
            <person name="Pachebat J.A."/>
            <person name="Glockner G."/>
            <person name="Rajandream M.A."/>
            <person name="Sucgang R."/>
            <person name="Berriman M."/>
            <person name="Song J."/>
            <person name="Olsen R."/>
            <person name="Szafranski K."/>
            <person name="Xu Q."/>
            <person name="Tunggal B."/>
            <person name="Kummerfeld S."/>
            <person name="Madera M."/>
            <person name="Konfortov B.A."/>
            <person name="Rivero F."/>
            <person name="Bankier A.T."/>
            <person name="Lehmann R."/>
            <person name="Hamlin N."/>
            <person name="Davies R."/>
            <person name="Gaudet P."/>
            <person name="Fey P."/>
            <person name="Pilcher K."/>
            <person name="Chen G."/>
            <person name="Saunders D."/>
            <person name="Sodergren E."/>
            <person name="Davis P."/>
            <person name="Kerhornou A."/>
            <person name="Nie X."/>
            <person name="Hall N."/>
            <person name="Anjard C."/>
            <person name="Hemphill L."/>
            <person name="Bason N."/>
            <person name="Farbrother P."/>
            <person name="Desany B."/>
            <person name="Just E."/>
            <person name="Morio T."/>
            <person name="Rost R."/>
            <person name="Churcher C."/>
            <person name="Cooper J."/>
            <person name="Haydock S."/>
            <person name="van Driessche N."/>
            <person name="Cronin A."/>
            <person name="Goodhead I."/>
            <person name="Muzny D."/>
            <person name="Mourier T."/>
            <person name="Pain A."/>
            <person name="Lu M."/>
            <person name="Harper D."/>
            <person name="Lindsay R."/>
            <person name="Hauser H."/>
            <person name="James K."/>
            <person name="Quiles M."/>
            <person name="Madan Babu M."/>
            <person name="Saito T."/>
            <person name="Buchrieser C."/>
            <person name="Wardroper A."/>
            <person name="Felder M."/>
            <person name="Thangavelu M."/>
            <person name="Johnson D."/>
            <person name="Knights A."/>
            <person name="Loulseged H."/>
            <person name="Mungall K."/>
            <person name="Oliver K."/>
            <person name="Price C."/>
            <person name="Quail M.A."/>
            <person name="Urushihara H."/>
            <person name="Hernandez J."/>
            <person name="Rabbinowitsch E."/>
            <person name="Steffen D."/>
            <person name="Sanders M."/>
            <person name="Ma J."/>
            <person name="Kohara Y."/>
            <person name="Sharp S."/>
            <person name="Simmonds M."/>
            <person name="Spiegler S."/>
            <person name="Tivey A."/>
            <person name="Sugano S."/>
            <person name="White B."/>
            <person name="Walker D."/>
            <person name="Woodward J."/>
            <person name="Winckler T."/>
            <person name="Tanaka Y."/>
            <person name="Shaulsky G."/>
            <person name="Schleicher M."/>
            <person name="Weinstock G."/>
            <person name="Rosenthal A."/>
            <person name="Cox E.C."/>
            <person name="Chisholm R.L."/>
            <person name="Gibbs R."/>
            <person name="Loomis W.F."/>
            <person name="Platzer M."/>
            <person name="Kay R.R."/>
            <person name="Williams J."/>
            <person name="Dear P.H."/>
            <person name="Noegel A.A."/>
            <person name="Barrell B."/>
            <person name="Kuspa A."/>
        </authorList>
    </citation>
    <scope>NUCLEOTIDE SEQUENCE [LARGE SCALE GENOMIC DNA]</scope>
    <source>
        <strain evidence="5 6">AX4</strain>
    </source>
</reference>
<comment type="caution">
    <text evidence="5">The sequence shown here is derived from an EMBL/GenBank/DDBJ whole genome shotgun (WGS) entry which is preliminary data.</text>
</comment>
<proteinExistence type="inferred from homology"/>
<dbReference type="PROSITE" id="PS50085">
    <property type="entry name" value="RAPGAP"/>
    <property type="match status" value="1"/>
</dbReference>
<dbReference type="RefSeq" id="XP_638722.1">
    <property type="nucleotide sequence ID" value="XM_633630.1"/>
</dbReference>
<accession>Q54Q75</accession>
<keyword evidence="1" id="KW-0343">GTPase activation</keyword>
<dbReference type="GO" id="GO:0005096">
    <property type="term" value="F:GTPase activator activity"/>
    <property type="evidence" value="ECO:0000304"/>
    <property type="project" value="dictyBase"/>
</dbReference>
<dbReference type="InterPro" id="IPR050989">
    <property type="entry name" value="Rap1_Ran_GAP"/>
</dbReference>
<dbReference type="GO" id="GO:0000281">
    <property type="term" value="P:mitotic cytokinesis"/>
    <property type="evidence" value="ECO:0000315"/>
    <property type="project" value="dictyBase"/>
</dbReference>
<dbReference type="FunCoup" id="Q54Q75">
    <property type="interactions" value="6"/>
</dbReference>
<dbReference type="GO" id="GO:0031288">
    <property type="term" value="P:sorocarp morphogenesis"/>
    <property type="evidence" value="ECO:0000315"/>
    <property type="project" value="dictyBase"/>
</dbReference>
<sequence>MIAPAVGYIIEGSSINEPAQVYDCNVPNLLDDVFDLSDNDSIYYRDNFLNCAHYNFLSLPSASPNGPVGISIVLDKDSKNYLALVRTQAGNERVKIPVDNIKASWWRRIFRTGPSPYDILKALGNNYGGLKLITDPRISQALMNLEEKQTIKGFKFGILYAQEGQNKEDEMFSNVQTSPEFEEFLDFIGDRVPLEGWTHFRAGLDVRTGTTGSHSIYQRWNNNEVMYHVSCMLPFNEKDKQQLERKRHIGNDIVVIVFQDGDTVYRPTTISSRQVHVVLLVKAVKLDSDPNQRYYKMAVVSKDNVPQFGPPMPANGLFKKDQAFKDFFYAKLLNAEKASYTAPILGVKLSRTRVALLKDVSEAFVK</sequence>
<evidence type="ECO:0000313" key="6">
    <source>
        <dbReference type="Proteomes" id="UP000002195"/>
    </source>
</evidence>
<evidence type="ECO:0000256" key="3">
    <source>
        <dbReference type="ARBA" id="ARBA00069072"/>
    </source>
</evidence>
<dbReference type="InParanoid" id="Q54Q75"/>
<dbReference type="FunFam" id="3.40.50.11210:FF:000006">
    <property type="entry name" value="GTPase-activating Rap/Ran-GAP domain-like protein 3 isoform X1"/>
    <property type="match status" value="1"/>
</dbReference>
<dbReference type="GO" id="GO:0005938">
    <property type="term" value="C:cell cortex"/>
    <property type="evidence" value="ECO:0000304"/>
    <property type="project" value="dictyBase"/>
</dbReference>
<dbReference type="InterPro" id="IPR035974">
    <property type="entry name" value="Rap/Ran-GAP_sf"/>
</dbReference>
<evidence type="ECO:0000259" key="4">
    <source>
        <dbReference type="PROSITE" id="PS50085"/>
    </source>
</evidence>
<dbReference type="Reactome" id="R-DDI-392517">
    <property type="pathway name" value="Rap1 signalling"/>
</dbReference>
<keyword evidence="6" id="KW-1185">Reference proteome</keyword>
<protein>
    <recommendedName>
        <fullName evidence="3">GTPase-activating Rap/Ran-GAP domain-like protein 3</fullName>
    </recommendedName>
</protein>
<dbReference type="GO" id="GO:0032467">
    <property type="term" value="P:positive regulation of cytokinesis"/>
    <property type="evidence" value="ECO:0000315"/>
    <property type="project" value="dictyBase"/>
</dbReference>
<dbReference type="dictyBase" id="DDB_G0284065">
    <property type="gene designation" value="rapgap9"/>
</dbReference>
<dbReference type="OMA" id="NNNEVMY"/>
<dbReference type="Pfam" id="PF02145">
    <property type="entry name" value="Rap_GAP"/>
    <property type="match status" value="1"/>
</dbReference>
<dbReference type="GeneID" id="8624392"/>
<dbReference type="SUPFAM" id="SSF111347">
    <property type="entry name" value="Rap/Ran-GAP"/>
    <property type="match status" value="1"/>
</dbReference>